<feature type="non-terminal residue" evidence="1">
    <location>
        <position position="108"/>
    </location>
</feature>
<organism evidence="1 2">
    <name type="scientific">Ignelater luminosus</name>
    <name type="common">Cucubano</name>
    <name type="synonym">Pyrophorus luminosus</name>
    <dbReference type="NCBI Taxonomy" id="2038154"/>
    <lineage>
        <taxon>Eukaryota</taxon>
        <taxon>Metazoa</taxon>
        <taxon>Ecdysozoa</taxon>
        <taxon>Arthropoda</taxon>
        <taxon>Hexapoda</taxon>
        <taxon>Insecta</taxon>
        <taxon>Pterygota</taxon>
        <taxon>Neoptera</taxon>
        <taxon>Endopterygota</taxon>
        <taxon>Coleoptera</taxon>
        <taxon>Polyphaga</taxon>
        <taxon>Elateriformia</taxon>
        <taxon>Elateroidea</taxon>
        <taxon>Elateridae</taxon>
        <taxon>Agrypninae</taxon>
        <taxon>Pyrophorini</taxon>
        <taxon>Ignelater</taxon>
    </lineage>
</organism>
<dbReference type="AlphaFoldDB" id="A0A8K0GBZ1"/>
<accession>A0A8K0GBZ1</accession>
<sequence>YNSALDSIGDNVLKKNFVMGYPCAPITSDKIETVPSACLHRRALRKERLRLHHCNGLNGRQQNVTIQHQDECGYIIKHVSDPGLIPCGEVSSDQFSFYINDLSTAERD</sequence>
<comment type="caution">
    <text evidence="1">The sequence shown here is derived from an EMBL/GenBank/DDBJ whole genome shotgun (WGS) entry which is preliminary data.</text>
</comment>
<evidence type="ECO:0000313" key="2">
    <source>
        <dbReference type="Proteomes" id="UP000801492"/>
    </source>
</evidence>
<feature type="non-terminal residue" evidence="1">
    <location>
        <position position="1"/>
    </location>
</feature>
<evidence type="ECO:0000313" key="1">
    <source>
        <dbReference type="EMBL" id="KAF2896262.1"/>
    </source>
</evidence>
<protein>
    <submittedName>
        <fullName evidence="1">Uncharacterized protein</fullName>
    </submittedName>
</protein>
<reference evidence="1" key="1">
    <citation type="submission" date="2019-08" db="EMBL/GenBank/DDBJ databases">
        <title>The genome of the North American firefly Photinus pyralis.</title>
        <authorList>
            <consortium name="Photinus pyralis genome working group"/>
            <person name="Fallon T.R."/>
            <person name="Sander Lower S.E."/>
            <person name="Weng J.-K."/>
        </authorList>
    </citation>
    <scope>NUCLEOTIDE SEQUENCE</scope>
    <source>
        <strain evidence="1">TRF0915ILg1</strain>
        <tissue evidence="1">Whole body</tissue>
    </source>
</reference>
<proteinExistence type="predicted"/>
<keyword evidence="2" id="KW-1185">Reference proteome</keyword>
<dbReference type="Proteomes" id="UP000801492">
    <property type="component" value="Unassembled WGS sequence"/>
</dbReference>
<dbReference type="EMBL" id="VTPC01005228">
    <property type="protein sequence ID" value="KAF2896262.1"/>
    <property type="molecule type" value="Genomic_DNA"/>
</dbReference>
<gene>
    <name evidence="1" type="ORF">ILUMI_09902</name>
</gene>
<name>A0A8K0GBZ1_IGNLU</name>